<dbReference type="PANTHER" id="PTHR43591">
    <property type="entry name" value="METHYLTRANSFERASE"/>
    <property type="match status" value="1"/>
</dbReference>
<dbReference type="AlphaFoldDB" id="A0A5C6T6G6"/>
<reference evidence="3 4" key="1">
    <citation type="submission" date="2019-07" db="EMBL/GenBank/DDBJ databases">
        <title>The First High-Quality Draft Genome Sequence of the Causal Agent of the Current Panama Disease Epidemic.</title>
        <authorList>
            <person name="Warmington R.J."/>
            <person name="Kay W."/>
            <person name="Jeffries A."/>
            <person name="Bebber D."/>
            <person name="Moore K."/>
            <person name="Studholme D.J."/>
        </authorList>
    </citation>
    <scope>NUCLEOTIDE SEQUENCE [LARGE SCALE GENOMIC DNA]</scope>
    <source>
        <strain evidence="3 4">TR4</strain>
    </source>
</reference>
<keyword evidence="2" id="KW-0732">Signal</keyword>
<evidence type="ECO:0000313" key="3">
    <source>
        <dbReference type="EMBL" id="TXC06520.1"/>
    </source>
</evidence>
<dbReference type="EMBL" id="VMNF01000006">
    <property type="protein sequence ID" value="TXC06520.1"/>
    <property type="molecule type" value="Genomic_DNA"/>
</dbReference>
<protein>
    <recommendedName>
        <fullName evidence="5">Methyltransferase</fullName>
    </recommendedName>
</protein>
<evidence type="ECO:0008006" key="5">
    <source>
        <dbReference type="Google" id="ProtNLM"/>
    </source>
</evidence>
<organism evidence="3 4">
    <name type="scientific">Fusarium oxysporum f. sp. cubense</name>
    <dbReference type="NCBI Taxonomy" id="61366"/>
    <lineage>
        <taxon>Eukaryota</taxon>
        <taxon>Fungi</taxon>
        <taxon>Dikarya</taxon>
        <taxon>Ascomycota</taxon>
        <taxon>Pezizomycotina</taxon>
        <taxon>Sordariomycetes</taxon>
        <taxon>Hypocreomycetidae</taxon>
        <taxon>Hypocreales</taxon>
        <taxon>Nectriaceae</taxon>
        <taxon>Fusarium</taxon>
        <taxon>Fusarium oxysporum species complex</taxon>
    </lineage>
</organism>
<dbReference type="Proteomes" id="UP000321331">
    <property type="component" value="Unassembled WGS sequence"/>
</dbReference>
<dbReference type="Pfam" id="PF13489">
    <property type="entry name" value="Methyltransf_23"/>
    <property type="match status" value="1"/>
</dbReference>
<evidence type="ECO:0000256" key="1">
    <source>
        <dbReference type="ARBA" id="ARBA00038158"/>
    </source>
</evidence>
<sequence>MSVLFVLIYILKGNALRRCLSNKLKAEDVTFLELFSRILIGRKTCPDEISRTLERGIDVEWEDIYDLVNPFGDTRGRSFNSVWTFDLDKDVLFLTEHDKLCSAPLSLARDRLLTLDDFELVRSPTEEIVEEITVPAPYWDFQFDFDQRKKAFLGRILRDFGHTWRHLLRREINNTTFMKLAYAVIWIISMDFGLVERTGFEHVGGRGGRYVGAADLSRWDAPDKAIVQVGSRWFVLARYIRKGLAMIREHMGSLAAIAETTTGTASYAILTLRQIVCCKVHEGDLVYTRPEPLFSDTPSSDSAIDLILFASDIRQVEPKPCRLNCLPVEIQDRILLGAATRSFAAAKLGVEFSLGPPLSWADQRRKIKLEEDAASLSHDSALAASLESGSYLTSLNSSVLNYKYENGRRYHAFREGAYLVPNDDEEQDRMDLGHHIYRLVLGGDLFLAPIGDKVKRVLDLGTGTGIWAMDFADEYPQAEVLGTDLSPIQPPWTPPNCLFEVDDFESDWLFRQPFDFIHARELEGCISNNAQFFTRALQSLAPGGYLEMQAVHSEFKSDDNTKDKADNALLWMKTMVEGSSKFGKPLNVAPEWKKQMEEAGFMDVEQKILKVPIGSWPKDPKLKEIGKFQSVQEAQVITSYTPGIFSRILGWSDKEIQVFMAKVKKDLSEPSIHLYLPVYFIWGRKPE</sequence>
<comment type="caution">
    <text evidence="3">The sequence shown here is derived from an EMBL/GenBank/DDBJ whole genome shotgun (WGS) entry which is preliminary data.</text>
</comment>
<accession>A0A5C6T6G6</accession>
<proteinExistence type="inferred from homology"/>
<dbReference type="CDD" id="cd02440">
    <property type="entry name" value="AdoMet_MTases"/>
    <property type="match status" value="1"/>
</dbReference>
<comment type="similarity">
    <text evidence="1">Belongs to the methyltransferase superfamily. LaeA methyltransferase family.</text>
</comment>
<dbReference type="InterPro" id="IPR029063">
    <property type="entry name" value="SAM-dependent_MTases_sf"/>
</dbReference>
<feature type="signal peptide" evidence="2">
    <location>
        <begin position="1"/>
        <end position="15"/>
    </location>
</feature>
<evidence type="ECO:0000256" key="2">
    <source>
        <dbReference type="SAM" id="SignalP"/>
    </source>
</evidence>
<gene>
    <name evidence="3" type="ORF">FocTR4_00010743</name>
</gene>
<dbReference type="Gene3D" id="3.40.50.150">
    <property type="entry name" value="Vaccinia Virus protein VP39"/>
    <property type="match status" value="1"/>
</dbReference>
<dbReference type="PANTHER" id="PTHR43591:SF31">
    <property type="entry name" value="LAEA-LIKE, PUTATIVE (AFU_ORTHOLOGUE AFUA_8G01930)-RELATED"/>
    <property type="match status" value="1"/>
</dbReference>
<name>A0A5C6T6G6_FUSOC</name>
<evidence type="ECO:0000313" key="4">
    <source>
        <dbReference type="Proteomes" id="UP000321331"/>
    </source>
</evidence>
<dbReference type="GO" id="GO:0008168">
    <property type="term" value="F:methyltransferase activity"/>
    <property type="evidence" value="ECO:0007669"/>
    <property type="project" value="TreeGrafter"/>
</dbReference>
<feature type="chain" id="PRO_5022791817" description="Methyltransferase" evidence="2">
    <location>
        <begin position="16"/>
        <end position="687"/>
    </location>
</feature>
<dbReference type="SUPFAM" id="SSF53335">
    <property type="entry name" value="S-adenosyl-L-methionine-dependent methyltransferases"/>
    <property type="match status" value="1"/>
</dbReference>